<dbReference type="EMBL" id="JANAWD010000010">
    <property type="protein sequence ID" value="KAJ3491567.1"/>
    <property type="molecule type" value="Genomic_DNA"/>
</dbReference>
<feature type="signal peptide" evidence="1">
    <location>
        <begin position="1"/>
        <end position="35"/>
    </location>
</feature>
<gene>
    <name evidence="3" type="ORF">NLI96_g593</name>
</gene>
<organism evidence="3 4">
    <name type="scientific">Meripilus lineatus</name>
    <dbReference type="NCBI Taxonomy" id="2056292"/>
    <lineage>
        <taxon>Eukaryota</taxon>
        <taxon>Fungi</taxon>
        <taxon>Dikarya</taxon>
        <taxon>Basidiomycota</taxon>
        <taxon>Agaricomycotina</taxon>
        <taxon>Agaricomycetes</taxon>
        <taxon>Polyporales</taxon>
        <taxon>Meripilaceae</taxon>
        <taxon>Meripilus</taxon>
    </lineage>
</organism>
<comment type="caution">
    <text evidence="3">The sequence shown here is derived from an EMBL/GenBank/DDBJ whole genome shotgun (WGS) entry which is preliminary data.</text>
</comment>
<name>A0AAD5VBT7_9APHY</name>
<dbReference type="AlphaFoldDB" id="A0AAD5VBT7"/>
<feature type="domain" description="Vacuolar sorting protein 39/Transforming growth factor beta receptor-associated" evidence="2">
    <location>
        <begin position="197"/>
        <end position="269"/>
    </location>
</feature>
<dbReference type="Proteomes" id="UP001212997">
    <property type="component" value="Unassembled WGS sequence"/>
</dbReference>
<dbReference type="Pfam" id="PF10366">
    <property type="entry name" value="Vps39_1"/>
    <property type="match status" value="1"/>
</dbReference>
<keyword evidence="1" id="KW-0732">Signal</keyword>
<evidence type="ECO:0000313" key="3">
    <source>
        <dbReference type="EMBL" id="KAJ3491567.1"/>
    </source>
</evidence>
<dbReference type="GO" id="GO:0016020">
    <property type="term" value="C:membrane"/>
    <property type="evidence" value="ECO:0007669"/>
    <property type="project" value="TreeGrafter"/>
</dbReference>
<sequence>MPTYPPTFSRSNVLVLGATSLLSLLPATLISQVESLLDSHRVEDAVHMAEQQRKKLQGNITIDNDEADELRYVYQRIGFQCLTETLFDDAGRHLFDGALDPRALISYFPELCGGLFENEDSVDLFSGVAECMPSEESIDDITPNTKTAPAAIELRNVLKLTATDMLKVYLRKWRMKRKMEDTGPHGKGKLFPEMKAVDTVLAKLYTESNETAELLKLIEEPNEIVLSELEPYLTRFRRISPLCRLYRQRGDDLKLLESWSKLVSGDWIDIDVTDPLSNMLGLLSEKRDRALTLQWGIWLTKYDPDRALKLLITTSPTRRLKIDDELSLLQQIRDVNPLAADLYLEYLVFTRRAQDPGLHNQVATQYITQTLGCLSDESISKLWRAKVASYSSSNADTPFLSYFASTTPESESKRIRLKTILFLGGSSLYDPSPIAERLQEHQKLFALELAIVQGKRGNDIDALNILVHSLRDSTSAETFCSLGGDIISTKMAQSLGERFGLQQWSGLYVPPGSGPSKGRSGALPVVPVKSQKSVSEERKRELVKVLLEVYMKGTEPMVDRAVSLLNAQAMNLDVTEVLPTIPSSWPLRTLSTFLSRSFRRTLHAHHESLLIKAIASCENLEVSERTWEVLREQGAIVEEAVETEDDESVADGIHEKVGGLGLELDEKVGLRGEHGSVIDIPPPDPAP</sequence>
<dbReference type="PANTHER" id="PTHR12894:SF27">
    <property type="entry name" value="TRANSFORMING GROWTH FACTOR-BETA RECEPTOR-ASSOCIATED PROTEIN 1"/>
    <property type="match status" value="1"/>
</dbReference>
<feature type="chain" id="PRO_5042284006" description="Vacuolar sorting protein 39/Transforming growth factor beta receptor-associated domain-containing protein" evidence="1">
    <location>
        <begin position="36"/>
        <end position="687"/>
    </location>
</feature>
<protein>
    <recommendedName>
        <fullName evidence="2">Vacuolar sorting protein 39/Transforming growth factor beta receptor-associated domain-containing protein</fullName>
    </recommendedName>
</protein>
<reference evidence="3" key="1">
    <citation type="submission" date="2022-07" db="EMBL/GenBank/DDBJ databases">
        <title>Genome Sequence of Physisporinus lineatus.</title>
        <authorList>
            <person name="Buettner E."/>
        </authorList>
    </citation>
    <scope>NUCLEOTIDE SEQUENCE</scope>
    <source>
        <strain evidence="3">VT162</strain>
    </source>
</reference>
<dbReference type="GO" id="GO:0034058">
    <property type="term" value="P:endosomal vesicle fusion"/>
    <property type="evidence" value="ECO:0007669"/>
    <property type="project" value="TreeGrafter"/>
</dbReference>
<dbReference type="GO" id="GO:0005737">
    <property type="term" value="C:cytoplasm"/>
    <property type="evidence" value="ECO:0007669"/>
    <property type="project" value="TreeGrafter"/>
</dbReference>
<keyword evidence="4" id="KW-1185">Reference proteome</keyword>
<evidence type="ECO:0000259" key="2">
    <source>
        <dbReference type="Pfam" id="PF10366"/>
    </source>
</evidence>
<dbReference type="GO" id="GO:0006914">
    <property type="term" value="P:autophagy"/>
    <property type="evidence" value="ECO:0007669"/>
    <property type="project" value="TreeGrafter"/>
</dbReference>
<dbReference type="InterPro" id="IPR032914">
    <property type="entry name" value="Vam6/VPS39/TRAP1"/>
</dbReference>
<dbReference type="PANTHER" id="PTHR12894">
    <property type="entry name" value="CNH DOMAIN CONTAINING"/>
    <property type="match status" value="1"/>
</dbReference>
<dbReference type="InterPro" id="IPR019452">
    <property type="entry name" value="VPS39/TGF_beta_rcpt-assoc_1"/>
</dbReference>
<accession>A0AAD5VBT7</accession>
<proteinExistence type="predicted"/>
<evidence type="ECO:0000256" key="1">
    <source>
        <dbReference type="SAM" id="SignalP"/>
    </source>
</evidence>
<evidence type="ECO:0000313" key="4">
    <source>
        <dbReference type="Proteomes" id="UP001212997"/>
    </source>
</evidence>